<dbReference type="AlphaFoldDB" id="X1S5N4"/>
<dbReference type="PANTHER" id="PTHR23151:SF90">
    <property type="entry name" value="DIHYDROLIPOYLLYSINE-RESIDUE ACETYLTRANSFERASE COMPONENT OF PYRUVATE DEHYDROGENASE COMPLEX, MITOCHONDRIAL-RELATED"/>
    <property type="match status" value="1"/>
</dbReference>
<dbReference type="GO" id="GO:0006086">
    <property type="term" value="P:pyruvate decarboxylation to acetyl-CoA"/>
    <property type="evidence" value="ECO:0007669"/>
    <property type="project" value="InterPro"/>
</dbReference>
<feature type="non-terminal residue" evidence="3">
    <location>
        <position position="1"/>
    </location>
</feature>
<organism evidence="3">
    <name type="scientific">marine sediment metagenome</name>
    <dbReference type="NCBI Taxonomy" id="412755"/>
    <lineage>
        <taxon>unclassified sequences</taxon>
        <taxon>metagenomes</taxon>
        <taxon>ecological metagenomes</taxon>
    </lineage>
</organism>
<dbReference type="InterPro" id="IPR023213">
    <property type="entry name" value="CAT-like_dom_sf"/>
</dbReference>
<feature type="domain" description="Peripheral subunit-binding (PSBD)" evidence="2">
    <location>
        <begin position="7"/>
        <end position="44"/>
    </location>
</feature>
<dbReference type="Pfam" id="PF02817">
    <property type="entry name" value="E3_binding"/>
    <property type="match status" value="1"/>
</dbReference>
<dbReference type="InterPro" id="IPR036625">
    <property type="entry name" value="E3-bd_dom_sf"/>
</dbReference>
<dbReference type="SUPFAM" id="SSF47005">
    <property type="entry name" value="Peripheral subunit-binding domain of 2-oxo acid dehydrogenase complex"/>
    <property type="match status" value="1"/>
</dbReference>
<dbReference type="Gene3D" id="3.30.559.10">
    <property type="entry name" value="Chloramphenicol acetyltransferase-like domain"/>
    <property type="match status" value="1"/>
</dbReference>
<protein>
    <recommendedName>
        <fullName evidence="2">Peripheral subunit-binding (PSBD) domain-containing protein</fullName>
    </recommendedName>
</protein>
<evidence type="ECO:0000313" key="3">
    <source>
        <dbReference type="EMBL" id="GAI88352.1"/>
    </source>
</evidence>
<dbReference type="Pfam" id="PF00198">
    <property type="entry name" value="2-oxoacid_dh"/>
    <property type="match status" value="1"/>
</dbReference>
<dbReference type="GO" id="GO:0045254">
    <property type="term" value="C:pyruvate dehydrogenase complex"/>
    <property type="evidence" value="ECO:0007669"/>
    <property type="project" value="InterPro"/>
</dbReference>
<dbReference type="SUPFAM" id="SSF52777">
    <property type="entry name" value="CoA-dependent acyltransferases"/>
    <property type="match status" value="1"/>
</dbReference>
<accession>X1S5N4</accession>
<sequence length="267" mass="29820">QKKEFKKISPGAKRKAKELGIGLQSLKGSGPGGVVIEKDVIDYFKLIKKTPKSINEEREKRIPYSGMRKIIGDRLSQSKFSAPHIYFTSSVNMSKAMSFINTYNMESKSKITINNFIVFIVAKVLEEQTNINCSLVDEEIIYHKDINIGIAVALEEGLIVPVVKNVNKKDLFNLSQEIKKIIKLARDRKLMQDDYKGGTFTVSNLGMYGIENFTAIINPPEAAILAIGAIKRIPIAVGEENKEEVKIYSIMKVTLSVDHRLIDGTVA</sequence>
<proteinExistence type="inferred from homology"/>
<dbReference type="EMBL" id="BARW01022680">
    <property type="protein sequence ID" value="GAI88352.1"/>
    <property type="molecule type" value="Genomic_DNA"/>
</dbReference>
<evidence type="ECO:0000259" key="2">
    <source>
        <dbReference type="PROSITE" id="PS51826"/>
    </source>
</evidence>
<dbReference type="InterPro" id="IPR004167">
    <property type="entry name" value="PSBD"/>
</dbReference>
<reference evidence="3" key="1">
    <citation type="journal article" date="2014" name="Front. Microbiol.">
        <title>High frequency of phylogenetically diverse reductive dehalogenase-homologous genes in deep subseafloor sedimentary metagenomes.</title>
        <authorList>
            <person name="Kawai M."/>
            <person name="Futagami T."/>
            <person name="Toyoda A."/>
            <person name="Takaki Y."/>
            <person name="Nishi S."/>
            <person name="Hori S."/>
            <person name="Arai W."/>
            <person name="Tsubouchi T."/>
            <person name="Morono Y."/>
            <person name="Uchiyama I."/>
            <person name="Ito T."/>
            <person name="Fujiyama A."/>
            <person name="Inagaki F."/>
            <person name="Takami H."/>
        </authorList>
    </citation>
    <scope>NUCLEOTIDE SEQUENCE</scope>
    <source>
        <strain evidence="3">Expedition CK06-06</strain>
    </source>
</reference>
<dbReference type="GO" id="GO:0016746">
    <property type="term" value="F:acyltransferase activity"/>
    <property type="evidence" value="ECO:0007669"/>
    <property type="project" value="InterPro"/>
</dbReference>
<dbReference type="InterPro" id="IPR001078">
    <property type="entry name" value="2-oxoacid_DH_actylTfrase"/>
</dbReference>
<name>X1S5N4_9ZZZZ</name>
<dbReference type="InterPro" id="IPR045257">
    <property type="entry name" value="E2/Pdx1"/>
</dbReference>
<comment type="similarity">
    <text evidence="1">Belongs to the 2-oxoacid dehydrogenase family.</text>
</comment>
<gene>
    <name evidence="3" type="ORF">S12H4_37778</name>
</gene>
<dbReference type="Gene3D" id="4.10.320.10">
    <property type="entry name" value="E3-binding domain"/>
    <property type="match status" value="1"/>
</dbReference>
<dbReference type="PANTHER" id="PTHR23151">
    <property type="entry name" value="DIHYDROLIPOAMIDE ACETYL/SUCCINYL-TRANSFERASE-RELATED"/>
    <property type="match status" value="1"/>
</dbReference>
<comment type="caution">
    <text evidence="3">The sequence shown here is derived from an EMBL/GenBank/DDBJ whole genome shotgun (WGS) entry which is preliminary data.</text>
</comment>
<feature type="non-terminal residue" evidence="3">
    <location>
        <position position="267"/>
    </location>
</feature>
<evidence type="ECO:0000256" key="1">
    <source>
        <dbReference type="ARBA" id="ARBA00007317"/>
    </source>
</evidence>
<dbReference type="PROSITE" id="PS51826">
    <property type="entry name" value="PSBD"/>
    <property type="match status" value="1"/>
</dbReference>